<keyword evidence="6" id="KW-0732">Signal</keyword>
<keyword evidence="3" id="KW-0256">Endoplasmic reticulum</keyword>
<dbReference type="VEuPathDB" id="FungiDB:BDEG_22702"/>
<evidence type="ECO:0000313" key="11">
    <source>
        <dbReference type="Proteomes" id="UP000077115"/>
    </source>
</evidence>
<dbReference type="Pfam" id="PF07774">
    <property type="entry name" value="EMC1_C"/>
    <property type="match status" value="1"/>
</dbReference>
<dbReference type="EMBL" id="DS022302">
    <property type="protein sequence ID" value="OAJ38798.1"/>
    <property type="molecule type" value="Genomic_DNA"/>
</dbReference>
<feature type="domain" description="Sec39" evidence="8">
    <location>
        <begin position="1591"/>
        <end position="1810"/>
    </location>
</feature>
<dbReference type="InterPro" id="IPR058545">
    <property type="entry name" value="Beta-prop_EMC1_1st"/>
</dbReference>
<evidence type="ECO:0000259" key="9">
    <source>
        <dbReference type="Pfam" id="PF25293"/>
    </source>
</evidence>
<reference evidence="10 11" key="2">
    <citation type="submission" date="2016-05" db="EMBL/GenBank/DDBJ databases">
        <title>Lineage-specific infection strategies underlie the spectrum of fungal disease in amphibians.</title>
        <authorList>
            <person name="Cuomo C.A."/>
            <person name="Farrer R.A."/>
            <person name="James T."/>
            <person name="Longcore J."/>
            <person name="Birren B."/>
        </authorList>
    </citation>
    <scope>NUCLEOTIDE SEQUENCE [LARGE SCALE GENOMIC DNA]</scope>
    <source>
        <strain evidence="10 11">JEL423</strain>
    </source>
</reference>
<dbReference type="GO" id="GO:0015031">
    <property type="term" value="P:protein transport"/>
    <property type="evidence" value="ECO:0007669"/>
    <property type="project" value="UniProtKB-KW"/>
</dbReference>
<feature type="signal peptide" evidence="6">
    <location>
        <begin position="1"/>
        <end position="21"/>
    </location>
</feature>
<dbReference type="Pfam" id="PF08314">
    <property type="entry name" value="Sec39"/>
    <property type="match status" value="2"/>
</dbReference>
<evidence type="ECO:0000256" key="6">
    <source>
        <dbReference type="SAM" id="SignalP"/>
    </source>
</evidence>
<reference evidence="10 11" key="1">
    <citation type="submission" date="2006-10" db="EMBL/GenBank/DDBJ databases">
        <title>The Genome Sequence of Batrachochytrium dendrobatidis JEL423.</title>
        <authorList>
            <consortium name="The Broad Institute Genome Sequencing Platform"/>
            <person name="Birren B."/>
            <person name="Lander E."/>
            <person name="Galagan J."/>
            <person name="Cuomo C."/>
            <person name="Devon K."/>
            <person name="Jaffe D."/>
            <person name="Butler J."/>
            <person name="Alvarez P."/>
            <person name="Gnerre S."/>
            <person name="Grabherr M."/>
            <person name="Kleber M."/>
            <person name="Mauceli E."/>
            <person name="Brockman W."/>
            <person name="Young S."/>
            <person name="LaButti K."/>
            <person name="Sykes S."/>
            <person name="DeCaprio D."/>
            <person name="Crawford M."/>
            <person name="Koehrsen M."/>
            <person name="Engels R."/>
            <person name="Montgomery P."/>
            <person name="Pearson M."/>
            <person name="Howarth C."/>
            <person name="Larson L."/>
            <person name="White J."/>
            <person name="O'Leary S."/>
            <person name="Kodira C."/>
            <person name="Zeng Q."/>
            <person name="Yandava C."/>
            <person name="Alvarado L."/>
            <person name="Longcore J."/>
            <person name="James T."/>
        </authorList>
    </citation>
    <scope>NUCLEOTIDE SEQUENCE [LARGE SCALE GENOMIC DNA]</scope>
    <source>
        <strain evidence="10 11">JEL423</strain>
    </source>
</reference>
<evidence type="ECO:0000256" key="3">
    <source>
        <dbReference type="ARBA" id="ARBA00022824"/>
    </source>
</evidence>
<dbReference type="InterPro" id="IPR013244">
    <property type="entry name" value="Sec39_domain"/>
</dbReference>
<dbReference type="GO" id="GO:0000149">
    <property type="term" value="F:SNARE binding"/>
    <property type="evidence" value="ECO:0007669"/>
    <property type="project" value="TreeGrafter"/>
</dbReference>
<dbReference type="Pfam" id="PF25293">
    <property type="entry name" value="Beta-prop_EMC1_N"/>
    <property type="match status" value="1"/>
</dbReference>
<keyword evidence="4" id="KW-0653">Protein transport</keyword>
<sequence length="3341" mass="372676">MTATMLRILTMAIFSCYSVSALYKDEAGNYDWHTKLVGIPKFAHIESSSQQDIITIGTSKNVLASLSASSGEINWRHAFGESESIISLYADEQDSVLTLTDDSTSTHLRSWNKYTGLLIWSVSAAPSAKSSHSCVASIIRHEKKSIAIFPSCDIVAVSDKGKVVWAFKHQHQEEHAQIISSDNSLWLISWTAETGTLTTRELSISDGSILTTTQTKDADAAFVERIFLTGSESEVYCVWNNGRQSRAINLKTGHGFEVSLSGDVLVEKLGETAKPTEFLAKTATNTYIARLKNNKLVVVHKFSLSTQESSADLFTSHTSGSASGRLRLQSDKYVFDLVTAGASESHIAVTNDVFLLGLIEKVFMGTTLIRGDAVLALISVSADGSVTYSRNGKIVWTRDESLSYIADSAFLSLPKNTLFSEQLDELREEPEVSASISMAERYVRRWSVHIAKFNDFLKDLFVGQGILQPKSNTTTVGISDAHGFKKFILFASSTGKVNALDSLTGSPVWSRYFESFHIHSIHIVRHAHVKNPPVIALVGTDASEKNTIIWRVNGLTGEDYVSSLQPQIKARTNLQGIKHGISMIEIAETDEHTSIMVFMDQPTELKIFPDTPAAHAAFEPNCLSFYTYRAMGDTGLQGYALQVPEKGRKAYRLEKTWNLEFPQGEKLHALSDRASEVSVASIGRVLGDRTVLYKYLSPNMLGVATVRKDADVSGSIHYRTAHHAAGPANNGASPMHILQVENWFVYTAWNYGPDATNEEIWNGLSEATLASNSHSSGKAGQTSKKARKAKAGKKTSNRASVPDAKQLEIVVIEMYENSKPDKRVDSPTLSSYSNSRPGIYAQAYVFPLPITAIGVTQTLAGITTREVLFGLDTGFLYGLNKKLLDPRRTLGKQSAEDKEAGIFPYVASLGLSTYEIASYGQEVLGIQKIISSPTNLESTSLVASYGLDLFCTRRMPSQAFDVLSADFNYAGLIATIVALVVGIFVAKHYGSLVMNIAVVQLASWKPDVSSAEAVQPTVSAALFKHFVSQPSITTHVSQSSAVPIAICASPDGLLCAVLFSGLLDIRKGSLCLCLLPLPVDVFPKRQQLAWCADSSLIAVSFSNGSLLVYSLLSGSCLCDIQTGTRLHTNPDDMIMSSLFIQPHSVLLFHDLQDCNRQMASNSDEPLCRSIWLFSVSYNGLITAFKFNLDPLDLVLCLYASFSDIYSTVSTAIFVDRRFLTAGKSRTLSESKDFDHLVYWDVDFSDNILTFSNASSKIQFTRNPPQSAYTLKNALCFVNSLCSQYGIFNSNVDLVGATQINYCRYYSALIVLDSNGQLRLYSSTELKLKWSSVDAALPLGSVCSVQCFDGKYILACSENRQLWKVSINSLLIDETSSENEPPIIPLDMFSDALAEISTPADAHSISYILASNACFDTVDLVCLIKVTPEEKILSLMGLSTPENIAELCSHSSITTDQVYKTLWVHSPEKSPDLVFSFLSKVQDLAFVFLQGLDSYEDLSLTRTLLQHVIERTDMIGLNNVEAELNKVLDSYSGASTIENTPTNDWGGLSATDVCVARIRALKYLDRLNTFEAIYLDDADPKDFIAFRDADLVMLACKFSSSQQFDALEILFTRHGHDILQYRTSLLDLIPECTDPKLYQHLLPRIDRTTLFETPWPVIRWRKADWSSNKATKELLELLIHDDHSINQSVQIGLQPNTYPASAETLVEWYLSRIITIEEYSGLIQYSIDFAKCAVVRGVPDAKKLLDRLAILGALQTQPTRTNSSTALSEQSLLTLSHVMRMEIPDLAMLVLEQSSEQSIVQEMEVLIKPILGLEHSFSSDWMIRGLAKLSNLHPRATLAVIQSSSLDVLYENRMISSPIALADVLLIACHEFFSSKCIFAYKEMLAVIVSVLHSVPHSPTQENADDTVAQRLASLEHLNTRLECLRFLAKLDMSMSISDVQNLESSENGQLQLVEKIPRRALSCDFISESKRDRETNLYNILNQALQLQALGIFKYISQDAIYSSFLSAAVSNGLYSFVKMILPSTNSNTTNAASVQLVQQVLVSTAREMFDNAHLGSKSTGLLKEAWDCLNLVTPSVEMKRELELIDAVDVIVGKHHLVDEKTRSELLPIQIRFHPDRVDLLRQLLSENPQLNAFPEMIMDLACKLCGETAAANTITQLRVRSYLAHAAIDDGSLDVASYYCNQLIKMSFTEGPSTQSKNSPLTNDALVKSLCNVFQRLAESSWLNLQFDEKLHLISCIIQICPITTLDSIIGLWRKTEFESILWDSMPKDTQHKQPSHSTTGKIIPLFGGGPFIASNPVDTPDFDELFKNLADNLPANPFEHRVDKLSQHDFYSAPGCTPSDNYSLTHQMSSFSSLSSNKLYNDIYCMLRCQEIRRSQKHNTSNLLGTYANLVCESDTLQALAALFSCNSMVDMQAFFNRFEPSDSIGQVAAHFFALSALYKLNGHTGTSNDLWNAKYTEIMLFLTQRTSDTNHISIEHQDQAEQLLSLSKLYSFQAEHARNRAVTDMLALRYHVNLEDMDNDLEYRRLIFSNLCFTIDAAQLEDCLEAARYFNFDTIEILNQHITWLISSNEVNAIQLSAQLQCISAFWENSSNDVCNILLSTHAKYFILPNDALIVIYRELVELLGVKKENTTKDIQQLYSRIALLETIQSSTILCDLTLPSLRSAMMDEAKGFVCLWKTHSNFERFDALLVLLTRLDSLYPCPLFSDEMGIADIHIDQSAISSNLFFVFLDASLADMIIKWELMNSESVMSLVSYVHKGIKVMQPSHVFEIGSQLVVGELASRLMLDIRKSTLDLLRNYLAETSFVEALYPLEMHMSILLALSHIDTELHLPGGIFTTFILEIDCAYRDVEKITAALFSLIRSEIDGQTVERVVNAIQLGFVETQSTWSMPYLYKQAAIQYLELIDSNSSDNDPQLLLFEKWIDFVLKDCSTKPLASVSGWDDDEFDDLDISNSQDDIKHELEVVLDSAVQGHYQLSKPGYITCHKLLEKHFEIKQDRAVAASVAIQNANILASWGLVVQSDQLLTSEARIDYVSVLLEKTSTDEQYICLFNLLVDWTVTDQLSETFNSQTVEHMWMKVFRHLVSTGRDKLLFFIMLHLRQVLVFDDKDLLQSIQDQRDLASFYQFSLISFNLETVSKALQEFKDMLIASKDFEELLFVNPTLLLLVLAYDRGERDAWVIEHVINWTKLCETILSTSPGDIRISEARHQTLVISLIADLCIKERFFHASRLAQLYLGVDDFALHSVGSHISLITKTLTLIEHSSQASHSLILQPITQLSDVGTRSSNLLDHWKQFGHDAPILEKCTPLSSVSDNISVPLFHEQIQRALDLIRLRFSQ</sequence>
<evidence type="ECO:0000256" key="4">
    <source>
        <dbReference type="ARBA" id="ARBA00022927"/>
    </source>
</evidence>
<feature type="domain" description="Sec39" evidence="8">
    <location>
        <begin position="1898"/>
        <end position="2261"/>
    </location>
</feature>
<feature type="compositionally biased region" description="Polar residues" evidence="5">
    <location>
        <begin position="771"/>
        <end position="783"/>
    </location>
</feature>
<feature type="domain" description="EMC1 first beta-propeller" evidence="9">
    <location>
        <begin position="21"/>
        <end position="400"/>
    </location>
</feature>
<evidence type="ECO:0008006" key="12">
    <source>
        <dbReference type="Google" id="ProtNLM"/>
    </source>
</evidence>
<feature type="region of interest" description="Disordered" evidence="5">
    <location>
        <begin position="771"/>
        <end position="801"/>
    </location>
</feature>
<dbReference type="PANTHER" id="PTHR15922">
    <property type="entry name" value="NEUROBLASTOMA-AMPLIFIED SEQUENCE"/>
    <property type="match status" value="1"/>
</dbReference>
<dbReference type="Gene3D" id="2.130.10.10">
    <property type="entry name" value="YVTN repeat-like/Quinoprotein amine dehydrogenase"/>
    <property type="match status" value="1"/>
</dbReference>
<dbReference type="InterPro" id="IPR015943">
    <property type="entry name" value="WD40/YVTN_repeat-like_dom_sf"/>
</dbReference>
<gene>
    <name evidence="10" type="ORF">BDEG_22702</name>
</gene>
<keyword evidence="2" id="KW-0813">Transport</keyword>
<dbReference type="PANTHER" id="PTHR15922:SF2">
    <property type="entry name" value="NBAS SUBUNIT OF NRZ TETHERING COMPLEX"/>
    <property type="match status" value="1"/>
</dbReference>
<dbReference type="SUPFAM" id="SSF50998">
    <property type="entry name" value="Quinoprotein alcohol dehydrogenase-like"/>
    <property type="match status" value="2"/>
</dbReference>
<evidence type="ECO:0000313" key="10">
    <source>
        <dbReference type="EMBL" id="OAJ38798.1"/>
    </source>
</evidence>
<accession>A0A177WFB3</accession>
<feature type="compositionally biased region" description="Basic residues" evidence="5">
    <location>
        <begin position="784"/>
        <end position="796"/>
    </location>
</feature>
<feature type="chain" id="PRO_5008077520" description="ER membrane protein complex subunit 1" evidence="6">
    <location>
        <begin position="22"/>
        <end position="3341"/>
    </location>
</feature>
<dbReference type="STRING" id="403673.A0A177WFB3"/>
<evidence type="ECO:0000259" key="8">
    <source>
        <dbReference type="Pfam" id="PF08314"/>
    </source>
</evidence>
<feature type="domain" description="ER membrane protein complex subunit 1 C-terminal" evidence="7">
    <location>
        <begin position="802"/>
        <end position="989"/>
    </location>
</feature>
<comment type="subcellular location">
    <subcellularLocation>
        <location evidence="1">Endoplasmic reticulum</location>
    </subcellularLocation>
</comment>
<evidence type="ECO:0000256" key="5">
    <source>
        <dbReference type="SAM" id="MobiDB-lite"/>
    </source>
</evidence>
<evidence type="ECO:0000259" key="7">
    <source>
        <dbReference type="Pfam" id="PF07774"/>
    </source>
</evidence>
<dbReference type="Proteomes" id="UP000077115">
    <property type="component" value="Unassembled WGS sequence"/>
</dbReference>
<organism evidence="10 11">
    <name type="scientific">Batrachochytrium dendrobatidis (strain JEL423)</name>
    <dbReference type="NCBI Taxonomy" id="403673"/>
    <lineage>
        <taxon>Eukaryota</taxon>
        <taxon>Fungi</taxon>
        <taxon>Fungi incertae sedis</taxon>
        <taxon>Chytridiomycota</taxon>
        <taxon>Chytridiomycota incertae sedis</taxon>
        <taxon>Chytridiomycetes</taxon>
        <taxon>Rhizophydiales</taxon>
        <taxon>Rhizophydiales incertae sedis</taxon>
        <taxon>Batrachochytrium</taxon>
    </lineage>
</organism>
<name>A0A177WFB3_BATDL</name>
<dbReference type="InterPro" id="IPR011047">
    <property type="entry name" value="Quinoprotein_ADH-like_sf"/>
</dbReference>
<dbReference type="OrthoDB" id="27490at2759"/>
<protein>
    <recommendedName>
        <fullName evidence="12">ER membrane protein complex subunit 1</fullName>
    </recommendedName>
</protein>
<evidence type="ECO:0000256" key="1">
    <source>
        <dbReference type="ARBA" id="ARBA00004240"/>
    </source>
</evidence>
<proteinExistence type="predicted"/>
<dbReference type="GO" id="GO:0070939">
    <property type="term" value="C:Dsl1/NZR complex"/>
    <property type="evidence" value="ECO:0007669"/>
    <property type="project" value="TreeGrafter"/>
</dbReference>
<dbReference type="GO" id="GO:0006890">
    <property type="term" value="P:retrograde vesicle-mediated transport, Golgi to endoplasmic reticulum"/>
    <property type="evidence" value="ECO:0007669"/>
    <property type="project" value="InterPro"/>
</dbReference>
<evidence type="ECO:0000256" key="2">
    <source>
        <dbReference type="ARBA" id="ARBA00022448"/>
    </source>
</evidence>
<dbReference type="eggNOG" id="KOG1797">
    <property type="taxonomic scope" value="Eukaryota"/>
</dbReference>
<dbReference type="InterPro" id="IPR011678">
    <property type="entry name" value="EMC1_C"/>
</dbReference>